<comment type="caution">
    <text evidence="1">The sequence shown here is derived from an EMBL/GenBank/DDBJ whole genome shotgun (WGS) entry which is preliminary data.</text>
</comment>
<name>A0A4Q7PHU3_9FLAO</name>
<dbReference type="OrthoDB" id="1436588at2"/>
<dbReference type="EMBL" id="SGXE01000001">
    <property type="protein sequence ID" value="RZS99985.1"/>
    <property type="molecule type" value="Genomic_DNA"/>
</dbReference>
<evidence type="ECO:0008006" key="3">
    <source>
        <dbReference type="Google" id="ProtNLM"/>
    </source>
</evidence>
<dbReference type="Proteomes" id="UP000292262">
    <property type="component" value="Unassembled WGS sequence"/>
</dbReference>
<reference evidence="1 2" key="1">
    <citation type="submission" date="2019-02" db="EMBL/GenBank/DDBJ databases">
        <title>Genomic Encyclopedia of Type Strains, Phase IV (KMG-IV): sequencing the most valuable type-strain genomes for metagenomic binning, comparative biology and taxonomic classification.</title>
        <authorList>
            <person name="Goeker M."/>
        </authorList>
    </citation>
    <scope>NUCLEOTIDE SEQUENCE [LARGE SCALE GENOMIC DNA]</scope>
    <source>
        <strain evidence="1 2">DSM 17196</strain>
    </source>
</reference>
<dbReference type="RefSeq" id="WP_130285792.1">
    <property type="nucleotide sequence ID" value="NZ_SGXE01000001.1"/>
</dbReference>
<evidence type="ECO:0000313" key="2">
    <source>
        <dbReference type="Proteomes" id="UP000292262"/>
    </source>
</evidence>
<evidence type="ECO:0000313" key="1">
    <source>
        <dbReference type="EMBL" id="RZS99985.1"/>
    </source>
</evidence>
<keyword evidence="2" id="KW-1185">Reference proteome</keyword>
<dbReference type="AlphaFoldDB" id="A0A4Q7PHU3"/>
<accession>A0A4Q7PHU3</accession>
<proteinExistence type="predicted"/>
<protein>
    <recommendedName>
        <fullName evidence="3">PH (Pleckstrin Homology) domain-containing protein</fullName>
    </recommendedName>
</protein>
<gene>
    <name evidence="1" type="ORF">EV197_1216</name>
</gene>
<organism evidence="1 2">
    <name type="scientific">Aquimarina brevivitae</name>
    <dbReference type="NCBI Taxonomy" id="323412"/>
    <lineage>
        <taxon>Bacteria</taxon>
        <taxon>Pseudomonadati</taxon>
        <taxon>Bacteroidota</taxon>
        <taxon>Flavobacteriia</taxon>
        <taxon>Flavobacteriales</taxon>
        <taxon>Flavobacteriaceae</taxon>
        <taxon>Aquimarina</taxon>
    </lineage>
</organism>
<sequence>MLVNNLHNDPDLKESVTTLLGKPFTLQDRLKISGAISPKITITDSSLQIRNLLVLDTHTKTCTITLRPKGILLNFQVQLQSYHLVIPFYKLKVYKGRAEEYSIYMDHHFIKIKAPKEAMNIHNYFKKLIALKADSHPKTIDDLY</sequence>